<reference evidence="3" key="1">
    <citation type="submission" date="2020-01" db="EMBL/GenBank/DDBJ databases">
        <title>Genome Sequencing of Three Apophysomyces-Like Fungal Strains Confirms a Novel Fungal Genus in the Mucoromycota with divergent Burkholderia-like Endosymbiotic Bacteria.</title>
        <authorList>
            <person name="Stajich J.E."/>
            <person name="Macias A.M."/>
            <person name="Carter-House D."/>
            <person name="Lovett B."/>
            <person name="Kasson L.R."/>
            <person name="Berry K."/>
            <person name="Grigoriev I."/>
            <person name="Chang Y."/>
            <person name="Spatafora J."/>
            <person name="Kasson M.T."/>
        </authorList>
    </citation>
    <scope>NUCLEOTIDE SEQUENCE</scope>
    <source>
        <strain evidence="3">NRRL A-21654</strain>
    </source>
</reference>
<dbReference type="SUPFAM" id="SSF54236">
    <property type="entry name" value="Ubiquitin-like"/>
    <property type="match status" value="1"/>
</dbReference>
<dbReference type="InterPro" id="IPR050730">
    <property type="entry name" value="UBX_domain-protein"/>
</dbReference>
<sequence length="232" mass="27449">MLQFANSSTASRMAVVDRIEGYAPPSLLISRLESAKQHFGYALNRLKSEQEQRRKERLLRQEQDKAYRESLKADQEKQRKAREEQEQAIQREREAKKAEKEREMYAEKRKQYIRYLYSNLTEEPESDYTDKITKLSFRLANGDRVIRRFTETQSVMDLYHFVEVYPLLKANERKDNVGPPQGYEHTFNFVILSPYPRRTFEATDEQKLGGELSLWPSANLIVEIELEDEEGE</sequence>
<dbReference type="OrthoDB" id="1026733at2759"/>
<dbReference type="GO" id="GO:0005783">
    <property type="term" value="C:endoplasmic reticulum"/>
    <property type="evidence" value="ECO:0007669"/>
    <property type="project" value="TreeGrafter"/>
</dbReference>
<dbReference type="PROSITE" id="PS50033">
    <property type="entry name" value="UBX"/>
    <property type="match status" value="1"/>
</dbReference>
<comment type="caution">
    <text evidence="3">The sequence shown here is derived from an EMBL/GenBank/DDBJ whole genome shotgun (WGS) entry which is preliminary data.</text>
</comment>
<feature type="domain" description="UBX" evidence="2">
    <location>
        <begin position="128"/>
        <end position="222"/>
    </location>
</feature>
<dbReference type="InterPro" id="IPR029071">
    <property type="entry name" value="Ubiquitin-like_domsf"/>
</dbReference>
<dbReference type="Gene3D" id="3.10.20.90">
    <property type="entry name" value="Phosphatidylinositol 3-kinase Catalytic Subunit, Chain A, domain 1"/>
    <property type="match status" value="1"/>
</dbReference>
<dbReference type="PANTHER" id="PTHR23322">
    <property type="entry name" value="FAS-ASSOCIATED PROTEIN"/>
    <property type="match status" value="1"/>
</dbReference>
<dbReference type="EMBL" id="JABAYA010000207">
    <property type="protein sequence ID" value="KAF7722209.1"/>
    <property type="molecule type" value="Genomic_DNA"/>
</dbReference>
<organism evidence="3 4">
    <name type="scientific">Apophysomyces ossiformis</name>
    <dbReference type="NCBI Taxonomy" id="679940"/>
    <lineage>
        <taxon>Eukaryota</taxon>
        <taxon>Fungi</taxon>
        <taxon>Fungi incertae sedis</taxon>
        <taxon>Mucoromycota</taxon>
        <taxon>Mucoromycotina</taxon>
        <taxon>Mucoromycetes</taxon>
        <taxon>Mucorales</taxon>
        <taxon>Mucorineae</taxon>
        <taxon>Mucoraceae</taxon>
        <taxon>Apophysomyces</taxon>
    </lineage>
</organism>
<gene>
    <name evidence="3" type="ORF">EC973_003529</name>
</gene>
<dbReference type="CDD" id="cd01767">
    <property type="entry name" value="UBX"/>
    <property type="match status" value="1"/>
</dbReference>
<name>A0A8H7EQH9_9FUNG</name>
<dbReference type="InterPro" id="IPR001012">
    <property type="entry name" value="UBX_dom"/>
</dbReference>
<dbReference type="GO" id="GO:0043130">
    <property type="term" value="F:ubiquitin binding"/>
    <property type="evidence" value="ECO:0007669"/>
    <property type="project" value="TreeGrafter"/>
</dbReference>
<keyword evidence="4" id="KW-1185">Reference proteome</keyword>
<evidence type="ECO:0000256" key="1">
    <source>
        <dbReference type="SAM" id="MobiDB-lite"/>
    </source>
</evidence>
<evidence type="ECO:0000313" key="4">
    <source>
        <dbReference type="Proteomes" id="UP000605846"/>
    </source>
</evidence>
<dbReference type="Proteomes" id="UP000605846">
    <property type="component" value="Unassembled WGS sequence"/>
</dbReference>
<dbReference type="GO" id="GO:0036503">
    <property type="term" value="P:ERAD pathway"/>
    <property type="evidence" value="ECO:0007669"/>
    <property type="project" value="TreeGrafter"/>
</dbReference>
<dbReference type="PANTHER" id="PTHR23322:SF1">
    <property type="entry name" value="FAS-ASSOCIATED FACTOR 2"/>
    <property type="match status" value="1"/>
</dbReference>
<proteinExistence type="predicted"/>
<evidence type="ECO:0000313" key="3">
    <source>
        <dbReference type="EMBL" id="KAF7722209.1"/>
    </source>
</evidence>
<protein>
    <recommendedName>
        <fullName evidence="2">UBX domain-containing protein</fullName>
    </recommendedName>
</protein>
<dbReference type="Pfam" id="PF00789">
    <property type="entry name" value="UBX"/>
    <property type="match status" value="1"/>
</dbReference>
<dbReference type="SMART" id="SM00166">
    <property type="entry name" value="UBX"/>
    <property type="match status" value="1"/>
</dbReference>
<feature type="region of interest" description="Disordered" evidence="1">
    <location>
        <begin position="51"/>
        <end position="102"/>
    </location>
</feature>
<evidence type="ECO:0000259" key="2">
    <source>
        <dbReference type="PROSITE" id="PS50033"/>
    </source>
</evidence>
<dbReference type="AlphaFoldDB" id="A0A8H7EQH9"/>
<accession>A0A8H7EQH9</accession>